<keyword evidence="4" id="KW-1185">Reference proteome</keyword>
<proteinExistence type="predicted"/>
<evidence type="ECO:0000259" key="2">
    <source>
        <dbReference type="Pfam" id="PF07859"/>
    </source>
</evidence>
<dbReference type="InterPro" id="IPR029058">
    <property type="entry name" value="AB_hydrolase_fold"/>
</dbReference>
<dbReference type="EMBL" id="QEOP01000002">
    <property type="protein sequence ID" value="PVZ94000.1"/>
    <property type="molecule type" value="Genomic_DNA"/>
</dbReference>
<evidence type="ECO:0000313" key="4">
    <source>
        <dbReference type="Proteomes" id="UP000244893"/>
    </source>
</evidence>
<dbReference type="OrthoDB" id="9803828at2"/>
<evidence type="ECO:0000313" key="3">
    <source>
        <dbReference type="EMBL" id="PVZ94000.1"/>
    </source>
</evidence>
<dbReference type="PANTHER" id="PTHR48081">
    <property type="entry name" value="AB HYDROLASE SUPERFAMILY PROTEIN C4A8.06C"/>
    <property type="match status" value="1"/>
</dbReference>
<name>A0A2V1HSR5_9MICO</name>
<dbReference type="InterPro" id="IPR013094">
    <property type="entry name" value="AB_hydrolase_3"/>
</dbReference>
<dbReference type="SUPFAM" id="SSF53474">
    <property type="entry name" value="alpha/beta-Hydrolases"/>
    <property type="match status" value="1"/>
</dbReference>
<gene>
    <name evidence="3" type="ORF">DDQ50_09595</name>
</gene>
<organism evidence="3 4">
    <name type="scientific">Amnibacterium flavum</name>
    <dbReference type="NCBI Taxonomy" id="2173173"/>
    <lineage>
        <taxon>Bacteria</taxon>
        <taxon>Bacillati</taxon>
        <taxon>Actinomycetota</taxon>
        <taxon>Actinomycetes</taxon>
        <taxon>Micrococcales</taxon>
        <taxon>Microbacteriaceae</taxon>
        <taxon>Amnibacterium</taxon>
    </lineage>
</organism>
<dbReference type="Proteomes" id="UP000244893">
    <property type="component" value="Unassembled WGS sequence"/>
</dbReference>
<dbReference type="InterPro" id="IPR050300">
    <property type="entry name" value="GDXG_lipolytic_enzyme"/>
</dbReference>
<dbReference type="GO" id="GO:0016787">
    <property type="term" value="F:hydrolase activity"/>
    <property type="evidence" value="ECO:0007669"/>
    <property type="project" value="UniProtKB-KW"/>
</dbReference>
<accession>A0A2V1HSR5</accession>
<comment type="caution">
    <text evidence="3">The sequence shown here is derived from an EMBL/GenBank/DDBJ whole genome shotgun (WGS) entry which is preliminary data.</text>
</comment>
<dbReference type="AlphaFoldDB" id="A0A2V1HSR5"/>
<sequence>MRPVPTVPLALVTQFLRLTRANRTYVTAEGARRRVHASELRPEKYGPPARLRSDVAVTVRHDHPWPVYTVTPTTRTARGSVVYLHGGGWVGEIVVQHWQLAAQIAAEAGTTVTVPIYPLVPFGNAREAAEGVTALVLSNEDRYGDTCLAGDSAGGQIALSAALELLHRHGMVVPRTELIAPALDLTWSNPRIPVVQPTDPWLGTPGGRVLAEYWRGDLDILDPLVSPLMGDPTGLGPISVFTGTRDVLNPDAHLLAAKAAEAGVSLDFHEQVGQLHNYPLLPTKVGASARKVIVADLHHAIWKVG</sequence>
<dbReference type="PANTHER" id="PTHR48081:SF8">
    <property type="entry name" value="ALPHA_BETA HYDROLASE FOLD-3 DOMAIN-CONTAINING PROTEIN-RELATED"/>
    <property type="match status" value="1"/>
</dbReference>
<dbReference type="Pfam" id="PF07859">
    <property type="entry name" value="Abhydrolase_3"/>
    <property type="match status" value="1"/>
</dbReference>
<evidence type="ECO:0000256" key="1">
    <source>
        <dbReference type="ARBA" id="ARBA00022801"/>
    </source>
</evidence>
<dbReference type="Gene3D" id="3.40.50.1820">
    <property type="entry name" value="alpha/beta hydrolase"/>
    <property type="match status" value="1"/>
</dbReference>
<keyword evidence="1" id="KW-0378">Hydrolase</keyword>
<protein>
    <submittedName>
        <fullName evidence="3">Esterase</fullName>
    </submittedName>
</protein>
<reference evidence="3 4" key="1">
    <citation type="submission" date="2018-05" db="EMBL/GenBank/DDBJ databases">
        <title>Amnibacterium sp. M8JJ-5, whole genome shotgun sequence.</title>
        <authorList>
            <person name="Tuo L."/>
        </authorList>
    </citation>
    <scope>NUCLEOTIDE SEQUENCE [LARGE SCALE GENOMIC DNA]</scope>
    <source>
        <strain evidence="3 4">M8JJ-5</strain>
    </source>
</reference>
<feature type="domain" description="Alpha/beta hydrolase fold-3" evidence="2">
    <location>
        <begin position="81"/>
        <end position="278"/>
    </location>
</feature>